<evidence type="ECO:0000313" key="5">
    <source>
        <dbReference type="Proteomes" id="UP000007494"/>
    </source>
</evidence>
<reference evidence="5" key="3">
    <citation type="journal article" date="2012" name="PLoS Pathog.">
        <title>Comparative genomics of the apicomplexan parasites Toxoplasma gondii and Neospora caninum: Coccidia differing in host range and transmission strategy.</title>
        <authorList>
            <person name="Reid A.J."/>
            <person name="Vermont S.J."/>
            <person name="Cotton J.A."/>
            <person name="Harris D."/>
            <person name="Hill-Cawthorne G.A."/>
            <person name="Konen-Waisman S."/>
            <person name="Latham S.M."/>
            <person name="Mourier T."/>
            <person name="Norton R."/>
            <person name="Quail M.A."/>
            <person name="Sanders M."/>
            <person name="Shanmugam D."/>
            <person name="Sohal A."/>
            <person name="Wasmuth J.D."/>
            <person name="Brunk B."/>
            <person name="Grigg M.E."/>
            <person name="Howard J.C."/>
            <person name="Parkinson J."/>
            <person name="Roos D.S."/>
            <person name="Trees A.J."/>
            <person name="Berriman M."/>
            <person name="Pain A."/>
            <person name="Wastling J.M."/>
        </authorList>
    </citation>
    <scope>NUCLEOTIDE SEQUENCE [LARGE SCALE GENOMIC DNA]</scope>
    <source>
        <strain evidence="5">Liverpool</strain>
    </source>
</reference>
<keyword evidence="5" id="KW-1185">Reference proteome</keyword>
<dbReference type="VEuPathDB" id="ToxoDB:NCLIV_009495"/>
<gene>
    <name evidence="4" type="ORF">BN1204_009495_1</name>
    <name evidence="3" type="ORF">NCLIV_009495</name>
</gene>
<accession>F0V9Q3</accession>
<evidence type="ECO:0008006" key="6">
    <source>
        <dbReference type="Google" id="ProtNLM"/>
    </source>
</evidence>
<organism evidence="3 5">
    <name type="scientific">Neospora caninum (strain Liverpool)</name>
    <dbReference type="NCBI Taxonomy" id="572307"/>
    <lineage>
        <taxon>Eukaryota</taxon>
        <taxon>Sar</taxon>
        <taxon>Alveolata</taxon>
        <taxon>Apicomplexa</taxon>
        <taxon>Conoidasida</taxon>
        <taxon>Coccidia</taxon>
        <taxon>Eucoccidiorida</taxon>
        <taxon>Eimeriorina</taxon>
        <taxon>Sarcocystidae</taxon>
        <taxon>Neospora</taxon>
    </lineage>
</organism>
<sequence length="403" mass="42780">MHVKCNGGTEEVGSSAQPTTPSRLSRRCAACETQPAASRQFVTPLWFVFAVYALFFAVECDSVSSLAVTDGNTVFEDESFISYSDEDASVQASYDGEDEIFSLAYANREAGIGAVADTKPKVPAQPSDTPKVDPPYTGGGAAHGHGATRVYSSTSPGSTSASSILPEPEMLPATTDTFAGVSPAPHDSTSASRASFHIGTMEATAAGTTAMPPPVPHDSTAASRHANILLPPYSVPAEKPSYPQPYAAVVVGSPTPNITRGDVIRPRPLPTGEPSAVVVQPPKPFGVTATGLTPKGAGRRLVMPIRTSKVVRGPRRRPPHSLVRLHKRWSATLWSTGARMARTVDAQRHVSRATQVLALVALVSVLLAVYAIRQNNYFATHPLDDPNDSGERLPRSKYVRHAH</sequence>
<dbReference type="EMBL" id="FR823383">
    <property type="protein sequence ID" value="CBZ50479.1"/>
    <property type="molecule type" value="Genomic_DNA"/>
</dbReference>
<reference evidence="3" key="2">
    <citation type="submission" date="2011-03" db="EMBL/GenBank/DDBJ databases">
        <title>Comparative genomics and transcriptomics of Neospora caninum and Toxoplasma gondii.</title>
        <authorList>
            <person name="Reid A.J."/>
            <person name="Sohal A."/>
            <person name="Harris D."/>
            <person name="Quail M."/>
            <person name="Sanders M."/>
            <person name="Berriman M."/>
            <person name="Wastling J.M."/>
            <person name="Pain A."/>
        </authorList>
    </citation>
    <scope>NUCLEOTIDE SEQUENCE</scope>
    <source>
        <strain evidence="3">Liverpool</strain>
    </source>
</reference>
<dbReference type="eggNOG" id="ENOG502TMUS">
    <property type="taxonomic scope" value="Eukaryota"/>
</dbReference>
<proteinExistence type="predicted"/>
<dbReference type="OMA" id="TECESAD"/>
<dbReference type="RefSeq" id="XP_003880512.1">
    <property type="nucleotide sequence ID" value="XM_003880463.1"/>
</dbReference>
<dbReference type="InParanoid" id="F0V9Q3"/>
<reference evidence="3" key="1">
    <citation type="submission" date="2011-02" db="EMBL/GenBank/DDBJ databases">
        <authorList>
            <person name="Aslett M."/>
        </authorList>
    </citation>
    <scope>NUCLEOTIDE SEQUENCE</scope>
    <source>
        <strain evidence="3">Liverpool</strain>
    </source>
</reference>
<keyword evidence="2" id="KW-0472">Membrane</keyword>
<feature type="transmembrane region" description="Helical" evidence="2">
    <location>
        <begin position="353"/>
        <end position="372"/>
    </location>
</feature>
<dbReference type="GeneID" id="13441505"/>
<dbReference type="EMBL" id="LN714477">
    <property type="protein sequence ID" value="CEL65089.1"/>
    <property type="molecule type" value="Genomic_DNA"/>
</dbReference>
<keyword evidence="2" id="KW-0812">Transmembrane</keyword>
<feature type="region of interest" description="Disordered" evidence="1">
    <location>
        <begin position="1"/>
        <end position="22"/>
    </location>
</feature>
<feature type="compositionally biased region" description="Polar residues" evidence="1">
    <location>
        <begin position="12"/>
        <end position="22"/>
    </location>
</feature>
<dbReference type="Proteomes" id="UP000007494">
    <property type="component" value="Chromosome III"/>
</dbReference>
<dbReference type="AlphaFoldDB" id="F0V9Q3"/>
<evidence type="ECO:0000313" key="4">
    <source>
        <dbReference type="EMBL" id="CEL65089.1"/>
    </source>
</evidence>
<dbReference type="OrthoDB" id="10675114at2759"/>
<feature type="region of interest" description="Disordered" evidence="1">
    <location>
        <begin position="381"/>
        <end position="403"/>
    </location>
</feature>
<evidence type="ECO:0000313" key="3">
    <source>
        <dbReference type="EMBL" id="CBZ50479.1"/>
    </source>
</evidence>
<keyword evidence="2" id="KW-1133">Transmembrane helix</keyword>
<protein>
    <recommendedName>
        <fullName evidence="6">Transmembrane protein</fullName>
    </recommendedName>
</protein>
<feature type="compositionally biased region" description="Low complexity" evidence="1">
    <location>
        <begin position="144"/>
        <end position="162"/>
    </location>
</feature>
<evidence type="ECO:0000256" key="1">
    <source>
        <dbReference type="SAM" id="MobiDB-lite"/>
    </source>
</evidence>
<reference evidence="4" key="4">
    <citation type="journal article" date="2015" name="PLoS ONE">
        <title>Comprehensive Evaluation of Toxoplasma gondii VEG and Neospora caninum LIV Genomes with Tachyzoite Stage Transcriptome and Proteome Defines Novel Transcript Features.</title>
        <authorList>
            <person name="Ramaprasad A."/>
            <person name="Mourier T."/>
            <person name="Naeem R."/>
            <person name="Malas T.B."/>
            <person name="Moussa E."/>
            <person name="Panigrahi A."/>
            <person name="Vermont S.J."/>
            <person name="Otto T.D."/>
            <person name="Wastling J."/>
            <person name="Pain A."/>
        </authorList>
    </citation>
    <scope>NUCLEOTIDE SEQUENCE</scope>
    <source>
        <strain evidence="4">Liverpool</strain>
    </source>
</reference>
<name>F0V9Q3_NEOCL</name>
<feature type="region of interest" description="Disordered" evidence="1">
    <location>
        <begin position="118"/>
        <end position="162"/>
    </location>
</feature>
<evidence type="ECO:0000256" key="2">
    <source>
        <dbReference type="SAM" id="Phobius"/>
    </source>
</evidence>